<gene>
    <name evidence="2" type="ORF">FD29_GL002054</name>
</gene>
<sequence>MKPMLLNSIDDYPKSGLGRITTATNQDVHEVLNGDYTFSFEMLVTDKLFSKLKEEMIVATSVSTMDTDFFYVKNISTKNPGTVSVTCNHVTMLTNENYVRGKLSIDGKSAKAVLNEMVNRLDLPGQKFSYSTDIDKTIGKTDIVYTNYNPGQILVGENNSLVSVLDARLVRKGMSLKLTSKNTGRYIDLRHGKNIAGVQIDSNIDNLVTSIVPYYTVKAVEVKDDKKVTNTDGWTFRKVNQGGTVTIGDNNAIVYDDKNVADASRSLAAKTDWTTDIQRTKGDVVQYRVATNMWVDSKAVTFNGELGDVIDFQSPTNANDWTVKEITDGVVTIGNHRAKIYSDANTVDDSRLVEVGSSWYTDKQRTKDGMVEYRIATNQWVNANDVDFKGKLSSSADNGQGSVNTDGWTIKRINSGGVVTVTSSFGTIYDDNNTSQSRGLGKDSQWSTDQVRTKGGTTQYRVATNMWIGSGDVSFNGTVGSVISGSTASPRMMMARMVVSQNLSGWTIKRASGTFAVNSNGTIYNDEGSVTTNRMLAANSKWATDRVRSNGSDTQYRVATDMWVSISGNSFDGKTYEVISEPKASGTNTSGWTIKSATGSVKIVDSMGLVYDDNNVLDSGRGLAINSQWAIDKEREKNGLIQYEIATNMWVNATNVSLNGSIGGVISKPVDPGPVDGWIVREVKNGVVTVGDTVATIYLDSNDKVTNRELAPHTPWVTDRQRHKDNIYEYRVATNMWVLSSDVSFKGELGKVISGTEEASKAVSIPEHLQYGPEVYSPLFNTYKLPHRKYVDYSSRVENIPDLIDVSSKYFIENPDIDKPAYTINITVANANQKRVVNAQIGDIARIYDPKYGITSDETIVERHFDPDLNVNKSLKAGKIQQTIFRYLDKRIKDASQKTDEVKSQTTNDISNVEDNVAAINNDVSDIKDDAIANKDETNQKLDESEQRAQDQINNVKNTVSKTQSDMTNFMNSGGNNKIRWIPTLAEATQMEITTPYGYWLLDDHGAGFHSNNGKVMTGLSADGRVYADSITGNTLTGTNITGGTITGGVIKGAQIFSSSLRTDSSIQVLNSSGAVSTSIASYGISTPSLTVNQLDGVNMINTHNMTVSNTANIQYLHVMGNIVGNGSGLYLGGPVYVDGRRI</sequence>
<dbReference type="EMBL" id="AZEZ01000038">
    <property type="protein sequence ID" value="KRL44628.1"/>
    <property type="molecule type" value="Genomic_DNA"/>
</dbReference>
<dbReference type="STRING" id="1423770.FD29_GL002054"/>
<accession>A0A0R1QPJ8</accession>
<proteinExistence type="predicted"/>
<evidence type="ECO:0000313" key="2">
    <source>
        <dbReference type="EMBL" id="KRL44628.1"/>
    </source>
</evidence>
<dbReference type="OrthoDB" id="4387735at2"/>
<feature type="coiled-coil region" evidence="1">
    <location>
        <begin position="903"/>
        <end position="966"/>
    </location>
</feature>
<keyword evidence="3" id="KW-1185">Reference proteome</keyword>
<dbReference type="RefSeq" id="WP_057887681.1">
    <property type="nucleotide sequence ID" value="NZ_AZEZ01000038.1"/>
</dbReference>
<evidence type="ECO:0000256" key="1">
    <source>
        <dbReference type="SAM" id="Coils"/>
    </source>
</evidence>
<protein>
    <submittedName>
        <fullName evidence="2">Phage endopeptidase</fullName>
    </submittedName>
</protein>
<organism evidence="2 3">
    <name type="scientific">Companilactobacillus mindensis DSM 14500</name>
    <dbReference type="NCBI Taxonomy" id="1423770"/>
    <lineage>
        <taxon>Bacteria</taxon>
        <taxon>Bacillati</taxon>
        <taxon>Bacillota</taxon>
        <taxon>Bacilli</taxon>
        <taxon>Lactobacillales</taxon>
        <taxon>Lactobacillaceae</taxon>
        <taxon>Companilactobacillus</taxon>
    </lineage>
</organism>
<comment type="caution">
    <text evidence="2">The sequence shown here is derived from an EMBL/GenBank/DDBJ whole genome shotgun (WGS) entry which is preliminary data.</text>
</comment>
<evidence type="ECO:0000313" key="3">
    <source>
        <dbReference type="Proteomes" id="UP000050872"/>
    </source>
</evidence>
<dbReference type="Proteomes" id="UP000050872">
    <property type="component" value="Unassembled WGS sequence"/>
</dbReference>
<dbReference type="PATRIC" id="fig|1423770.3.peg.2110"/>
<reference evidence="2 3" key="1">
    <citation type="journal article" date="2015" name="Genome Announc.">
        <title>Expanding the biotechnology potential of lactobacilli through comparative genomics of 213 strains and associated genera.</title>
        <authorList>
            <person name="Sun Z."/>
            <person name="Harris H.M."/>
            <person name="McCann A."/>
            <person name="Guo C."/>
            <person name="Argimon S."/>
            <person name="Zhang W."/>
            <person name="Yang X."/>
            <person name="Jeffery I.B."/>
            <person name="Cooney J.C."/>
            <person name="Kagawa T.F."/>
            <person name="Liu W."/>
            <person name="Song Y."/>
            <person name="Salvetti E."/>
            <person name="Wrobel A."/>
            <person name="Rasinkangas P."/>
            <person name="Parkhill J."/>
            <person name="Rea M.C."/>
            <person name="O'Sullivan O."/>
            <person name="Ritari J."/>
            <person name="Douillard F.P."/>
            <person name="Paul Ross R."/>
            <person name="Yang R."/>
            <person name="Briner A.E."/>
            <person name="Felis G.E."/>
            <person name="de Vos W.M."/>
            <person name="Barrangou R."/>
            <person name="Klaenhammer T.R."/>
            <person name="Caufield P.W."/>
            <person name="Cui Y."/>
            <person name="Zhang H."/>
            <person name="O'Toole P.W."/>
        </authorList>
    </citation>
    <scope>NUCLEOTIDE SEQUENCE [LARGE SCALE GENOMIC DNA]</scope>
    <source>
        <strain evidence="2 3">DSM 14500</strain>
    </source>
</reference>
<dbReference type="AlphaFoldDB" id="A0A0R1QPJ8"/>
<name>A0A0R1QPJ8_9LACO</name>
<keyword evidence="1" id="KW-0175">Coiled coil</keyword>